<gene>
    <name evidence="9" type="ORF">V6E02_01700</name>
</gene>
<dbReference type="InterPro" id="IPR020476">
    <property type="entry name" value="Nudix_hydrolase"/>
</dbReference>
<comment type="cofactor">
    <cofactor evidence="1">
        <name>Mg(2+)</name>
        <dbReference type="ChEBI" id="CHEBI:18420"/>
    </cofactor>
</comment>
<dbReference type="InterPro" id="IPR015797">
    <property type="entry name" value="NUDIX_hydrolase-like_dom_sf"/>
</dbReference>
<dbReference type="PROSITE" id="PS51462">
    <property type="entry name" value="NUDIX"/>
    <property type="match status" value="1"/>
</dbReference>
<feature type="domain" description="Nudix hydrolase" evidence="8">
    <location>
        <begin position="8"/>
        <end position="140"/>
    </location>
</feature>
<dbReference type="Gene3D" id="3.90.79.10">
    <property type="entry name" value="Nucleoside Triphosphate Pyrophosphohydrolase"/>
    <property type="match status" value="1"/>
</dbReference>
<dbReference type="InterPro" id="IPR000086">
    <property type="entry name" value="NUDIX_hydrolase_dom"/>
</dbReference>
<dbReference type="InterPro" id="IPR051325">
    <property type="entry name" value="Nudix_hydrolase_domain"/>
</dbReference>
<evidence type="ECO:0000256" key="3">
    <source>
        <dbReference type="ARBA" id="ARBA00018911"/>
    </source>
</evidence>
<evidence type="ECO:0000313" key="9">
    <source>
        <dbReference type="EMBL" id="MEO1765935.1"/>
    </source>
</evidence>
<dbReference type="PRINTS" id="PR00502">
    <property type="entry name" value="NUDIXFAMILY"/>
</dbReference>
<evidence type="ECO:0000256" key="7">
    <source>
        <dbReference type="RuleBase" id="RU003476"/>
    </source>
</evidence>
<dbReference type="PANTHER" id="PTHR21340">
    <property type="entry name" value="DIADENOSINE 5,5-P1,P4-TETRAPHOSPHATE PYROPHOSPHOHYDROLASE MUTT"/>
    <property type="match status" value="1"/>
</dbReference>
<comment type="caution">
    <text evidence="9">The sequence shown here is derived from an EMBL/GenBank/DDBJ whole genome shotgun (WGS) entry which is preliminary data.</text>
</comment>
<accession>A0ABV0ED53</accession>
<evidence type="ECO:0000313" key="10">
    <source>
        <dbReference type="Proteomes" id="UP001482231"/>
    </source>
</evidence>
<evidence type="ECO:0000256" key="6">
    <source>
        <dbReference type="ARBA" id="ARBA00032644"/>
    </source>
</evidence>
<name>A0ABV0ED53_9BURK</name>
<keyword evidence="10" id="KW-1185">Reference proteome</keyword>
<dbReference type="Pfam" id="PF00293">
    <property type="entry name" value="NUDIX"/>
    <property type="match status" value="1"/>
</dbReference>
<proteinExistence type="inferred from homology"/>
<evidence type="ECO:0000256" key="4">
    <source>
        <dbReference type="ARBA" id="ARBA00022741"/>
    </source>
</evidence>
<keyword evidence="4" id="KW-0547">Nucleotide-binding</keyword>
<organism evidence="9 10">
    <name type="scientific">Thiobacter aerophilum</name>
    <dbReference type="NCBI Taxonomy" id="3121275"/>
    <lineage>
        <taxon>Bacteria</taxon>
        <taxon>Pseudomonadati</taxon>
        <taxon>Pseudomonadota</taxon>
        <taxon>Betaproteobacteria</taxon>
        <taxon>Burkholderiales</taxon>
        <taxon>Thiobacteraceae</taxon>
        <taxon>Thiobacter</taxon>
    </lineage>
</organism>
<reference evidence="9 10" key="1">
    <citation type="submission" date="2024-02" db="EMBL/GenBank/DDBJ databases">
        <title>New thermophilic sulfur-oxidizing bacteria from a hot springs of the Uzon caldera (Kamchatka, Russia).</title>
        <authorList>
            <person name="Dukat A.M."/>
            <person name="Elcheninov A.G."/>
            <person name="Frolov E.N."/>
        </authorList>
    </citation>
    <scope>NUCLEOTIDE SEQUENCE [LARGE SCALE GENOMIC DNA]</scope>
    <source>
        <strain evidence="9 10">AK1</strain>
    </source>
</reference>
<dbReference type="PROSITE" id="PS00893">
    <property type="entry name" value="NUDIX_BOX"/>
    <property type="match status" value="1"/>
</dbReference>
<evidence type="ECO:0000259" key="8">
    <source>
        <dbReference type="PROSITE" id="PS51462"/>
    </source>
</evidence>
<dbReference type="SUPFAM" id="SSF55811">
    <property type="entry name" value="Nudix"/>
    <property type="match status" value="1"/>
</dbReference>
<dbReference type="RefSeq" id="WP_347306526.1">
    <property type="nucleotide sequence ID" value="NZ_JBAJEX010000001.1"/>
</dbReference>
<dbReference type="InterPro" id="IPR003565">
    <property type="entry name" value="Tetra_PHTase"/>
</dbReference>
<comment type="similarity">
    <text evidence="2 7">Belongs to the Nudix hydrolase family.</text>
</comment>
<keyword evidence="5 7" id="KW-0378">Hydrolase</keyword>
<evidence type="ECO:0000256" key="2">
    <source>
        <dbReference type="ARBA" id="ARBA00005582"/>
    </source>
</evidence>
<dbReference type="CDD" id="cd03428">
    <property type="entry name" value="NUDIX_Ap4A_Nudt2"/>
    <property type="match status" value="1"/>
</dbReference>
<dbReference type="Proteomes" id="UP001482231">
    <property type="component" value="Unassembled WGS sequence"/>
</dbReference>
<dbReference type="InterPro" id="IPR020084">
    <property type="entry name" value="NUDIX_hydrolase_CS"/>
</dbReference>
<dbReference type="EMBL" id="JBAJEX010000001">
    <property type="protein sequence ID" value="MEO1765935.1"/>
    <property type="molecule type" value="Genomic_DNA"/>
</dbReference>
<sequence>MSRPEAKPGAFSAGVVVVRQEPDGWRFLLLRAWRNWDFPKGAVEAGETPLAAAVRETAEEAGLRDLDFRWGEDYVETGPYGPRRKISRYYLAQTATRDIHLPVSPELGHPEHHEWRWVTLEEARRLVSPRLLPVLQWAARHVEESSR</sequence>
<dbReference type="PANTHER" id="PTHR21340:SF0">
    <property type="entry name" value="BIS(5'-NUCLEOSYL)-TETRAPHOSPHATASE [ASYMMETRICAL]"/>
    <property type="match status" value="1"/>
</dbReference>
<evidence type="ECO:0000256" key="5">
    <source>
        <dbReference type="ARBA" id="ARBA00022801"/>
    </source>
</evidence>
<evidence type="ECO:0000256" key="1">
    <source>
        <dbReference type="ARBA" id="ARBA00001946"/>
    </source>
</evidence>
<protein>
    <recommendedName>
        <fullName evidence="3">Bis(5'-nucleosyl)-tetraphosphatase [asymmetrical]</fullName>
    </recommendedName>
    <alternativeName>
        <fullName evidence="6">Diadenosine 5',5'''-P1,P4-tetraphosphate asymmetrical hydrolase</fullName>
    </alternativeName>
</protein>